<evidence type="ECO:0000313" key="3">
    <source>
        <dbReference type="Proteomes" id="UP000526033"/>
    </source>
</evidence>
<reference evidence="2 3" key="1">
    <citation type="journal article" date="2020" name="Biotechnol. Biofuels">
        <title>New insights from the biogas microbiome by comprehensive genome-resolved metagenomics of nearly 1600 species originating from multiple anaerobic digesters.</title>
        <authorList>
            <person name="Campanaro S."/>
            <person name="Treu L."/>
            <person name="Rodriguez-R L.M."/>
            <person name="Kovalovszki A."/>
            <person name="Ziels R.M."/>
            <person name="Maus I."/>
            <person name="Zhu X."/>
            <person name="Kougias P.G."/>
            <person name="Basile A."/>
            <person name="Luo G."/>
            <person name="Schluter A."/>
            <person name="Konstantinidis K.T."/>
            <person name="Angelidaki I."/>
        </authorList>
    </citation>
    <scope>NUCLEOTIDE SEQUENCE [LARGE SCALE GENOMIC DNA]</scope>
    <source>
        <strain evidence="2">AS27yjCOA_165</strain>
    </source>
</reference>
<dbReference type="EMBL" id="JAAZNL010000055">
    <property type="protein sequence ID" value="NMB70396.1"/>
    <property type="molecule type" value="Genomic_DNA"/>
</dbReference>
<accession>A0A7X9DL29</accession>
<dbReference type="Gene3D" id="3.40.50.620">
    <property type="entry name" value="HUPs"/>
    <property type="match status" value="1"/>
</dbReference>
<dbReference type="GO" id="GO:0000270">
    <property type="term" value="P:peptidoglycan metabolic process"/>
    <property type="evidence" value="ECO:0007669"/>
    <property type="project" value="TreeGrafter"/>
</dbReference>
<sequence length="171" mass="19742">MHGIILHGSKLTSKGDLSVVMLARINVLMHIAGQGSFDFLVITGGVTRRRFQSEALSIYNIIKSSVSFPNNLPVIIEDNSRTTRENIINTKKLIETRSFESLTVITGADSYRRFRRLYRLHMPEHFSKINFEVAENISGFRSFFKECVFYACSIWDPNEFFLKPILRIFRS</sequence>
<dbReference type="InterPro" id="IPR051599">
    <property type="entry name" value="Cell_Envelope_Assoc"/>
</dbReference>
<dbReference type="GO" id="GO:0005886">
    <property type="term" value="C:plasma membrane"/>
    <property type="evidence" value="ECO:0007669"/>
    <property type="project" value="TreeGrafter"/>
</dbReference>
<protein>
    <submittedName>
        <fullName evidence="2">DUF218 domain-containing protein</fullName>
    </submittedName>
</protein>
<dbReference type="InterPro" id="IPR003848">
    <property type="entry name" value="DUF218"/>
</dbReference>
<comment type="caution">
    <text evidence="2">The sequence shown here is derived from an EMBL/GenBank/DDBJ whole genome shotgun (WGS) entry which is preliminary data.</text>
</comment>
<evidence type="ECO:0000259" key="1">
    <source>
        <dbReference type="Pfam" id="PF02698"/>
    </source>
</evidence>
<dbReference type="AlphaFoldDB" id="A0A7X9DL29"/>
<dbReference type="InterPro" id="IPR014729">
    <property type="entry name" value="Rossmann-like_a/b/a_fold"/>
</dbReference>
<dbReference type="Proteomes" id="UP000526033">
    <property type="component" value="Unassembled WGS sequence"/>
</dbReference>
<organism evidence="2 3">
    <name type="scientific">candidate division WWE3 bacterium</name>
    <dbReference type="NCBI Taxonomy" id="2053526"/>
    <lineage>
        <taxon>Bacteria</taxon>
        <taxon>Katanobacteria</taxon>
    </lineage>
</organism>
<dbReference type="PANTHER" id="PTHR30336">
    <property type="entry name" value="INNER MEMBRANE PROTEIN, PROBABLE PERMEASE"/>
    <property type="match status" value="1"/>
</dbReference>
<name>A0A7X9DL29_UNCKA</name>
<dbReference type="Pfam" id="PF02698">
    <property type="entry name" value="DUF218"/>
    <property type="match status" value="1"/>
</dbReference>
<feature type="domain" description="DUF218" evidence="1">
    <location>
        <begin position="5"/>
        <end position="121"/>
    </location>
</feature>
<proteinExistence type="predicted"/>
<evidence type="ECO:0000313" key="2">
    <source>
        <dbReference type="EMBL" id="NMB70396.1"/>
    </source>
</evidence>
<gene>
    <name evidence="2" type="ORF">GYA27_04330</name>
</gene>
<dbReference type="GO" id="GO:0043164">
    <property type="term" value="P:Gram-negative-bacterium-type cell wall biogenesis"/>
    <property type="evidence" value="ECO:0007669"/>
    <property type="project" value="TreeGrafter"/>
</dbReference>
<dbReference type="PANTHER" id="PTHR30336:SF4">
    <property type="entry name" value="ENVELOPE BIOGENESIS FACTOR ELYC"/>
    <property type="match status" value="1"/>
</dbReference>